<keyword evidence="1 4" id="KW-0489">Methyltransferase</keyword>
<dbReference type="RefSeq" id="WP_112222015.1">
    <property type="nucleotide sequence ID" value="NZ_CP196859.1"/>
</dbReference>
<comment type="caution">
    <text evidence="4">The sequence shown here is derived from an EMBL/GenBank/DDBJ whole genome shotgun (WGS) entry which is preliminary data.</text>
</comment>
<evidence type="ECO:0000313" key="4">
    <source>
        <dbReference type="EMBL" id="RAZ81444.1"/>
    </source>
</evidence>
<dbReference type="InterPro" id="IPR041698">
    <property type="entry name" value="Methyltransf_25"/>
</dbReference>
<dbReference type="EMBL" id="QLZR01000001">
    <property type="protein sequence ID" value="RAZ81444.1"/>
    <property type="molecule type" value="Genomic_DNA"/>
</dbReference>
<dbReference type="Gene3D" id="3.40.50.150">
    <property type="entry name" value="Vaccinia Virus protein VP39"/>
    <property type="match status" value="1"/>
</dbReference>
<keyword evidence="2 4" id="KW-0808">Transferase</keyword>
<dbReference type="GO" id="GO:0008168">
    <property type="term" value="F:methyltransferase activity"/>
    <property type="evidence" value="ECO:0007669"/>
    <property type="project" value="UniProtKB-KW"/>
</dbReference>
<evidence type="ECO:0000259" key="3">
    <source>
        <dbReference type="Pfam" id="PF13649"/>
    </source>
</evidence>
<gene>
    <name evidence="4" type="ORF">DP120_03985</name>
</gene>
<dbReference type="GO" id="GO:0032259">
    <property type="term" value="P:methylation"/>
    <property type="evidence" value="ECO:0007669"/>
    <property type="project" value="UniProtKB-KW"/>
</dbReference>
<evidence type="ECO:0000256" key="1">
    <source>
        <dbReference type="ARBA" id="ARBA00022603"/>
    </source>
</evidence>
<dbReference type="SUPFAM" id="SSF53335">
    <property type="entry name" value="S-adenosyl-L-methionine-dependent methyltransferases"/>
    <property type="match status" value="1"/>
</dbReference>
<proteinExistence type="predicted"/>
<reference evidence="4 5" key="1">
    <citation type="submission" date="2018-06" db="EMBL/GenBank/DDBJ databases">
        <title>The draft genome sequences of strains SCU63 and S1.</title>
        <authorList>
            <person name="Gan L."/>
        </authorList>
    </citation>
    <scope>NUCLEOTIDE SEQUENCE [LARGE SCALE GENOMIC DNA]</scope>
    <source>
        <strain evidence="4 5">SCU63</strain>
    </source>
</reference>
<sequence length="214" mass="24357">MLNKQGFDLWANDYDRTVQLSEENNEYPFAGYKEILNLIFNEAMQKEQSNVLDIGFGTGVLAAKLCELDHHIDGIDFSEEMIVIAQQKMPKARLLQADITNGLPEPIASSHYDTIISTYALHHLTDAEKTVFIETLLARLKPDGKIYIGDIAFRTREDLAKCRLDSSTYWDEDEFYFAYDEFERAISHICHSEFHPVSHCGGVIILSKSNTDVS</sequence>
<feature type="domain" description="Methyltransferase" evidence="3">
    <location>
        <begin position="51"/>
        <end position="144"/>
    </location>
</feature>
<keyword evidence="5" id="KW-1185">Reference proteome</keyword>
<accession>A0A365L7P2</accession>
<dbReference type="AlphaFoldDB" id="A0A365L7P2"/>
<evidence type="ECO:0000313" key="5">
    <source>
        <dbReference type="Proteomes" id="UP000251002"/>
    </source>
</evidence>
<protein>
    <submittedName>
        <fullName evidence="4">Class I SAM-dependent methyltransferase</fullName>
    </submittedName>
</protein>
<name>A0A365L7P2_9BACL</name>
<dbReference type="Proteomes" id="UP000251002">
    <property type="component" value="Unassembled WGS sequence"/>
</dbReference>
<evidence type="ECO:0000256" key="2">
    <source>
        <dbReference type="ARBA" id="ARBA00022679"/>
    </source>
</evidence>
<dbReference type="Pfam" id="PF13649">
    <property type="entry name" value="Methyltransf_25"/>
    <property type="match status" value="1"/>
</dbReference>
<dbReference type="CDD" id="cd02440">
    <property type="entry name" value="AdoMet_MTases"/>
    <property type="match status" value="1"/>
</dbReference>
<dbReference type="PANTHER" id="PTHR43861:SF1">
    <property type="entry name" value="TRANS-ACONITATE 2-METHYLTRANSFERASE"/>
    <property type="match status" value="1"/>
</dbReference>
<dbReference type="PANTHER" id="PTHR43861">
    <property type="entry name" value="TRANS-ACONITATE 2-METHYLTRANSFERASE-RELATED"/>
    <property type="match status" value="1"/>
</dbReference>
<dbReference type="InterPro" id="IPR029063">
    <property type="entry name" value="SAM-dependent_MTases_sf"/>
</dbReference>
<organism evidence="4 5">
    <name type="scientific">Planococcus halotolerans</name>
    <dbReference type="NCBI Taxonomy" id="2233542"/>
    <lineage>
        <taxon>Bacteria</taxon>
        <taxon>Bacillati</taxon>
        <taxon>Bacillota</taxon>
        <taxon>Bacilli</taxon>
        <taxon>Bacillales</taxon>
        <taxon>Caryophanaceae</taxon>
        <taxon>Planococcus</taxon>
    </lineage>
</organism>